<dbReference type="Proteomes" id="UP001154400">
    <property type="component" value="Chromosome"/>
</dbReference>
<protein>
    <recommendedName>
        <fullName evidence="2">Activator of Hsp90 ATPase homologue 1/2-like C-terminal domain-containing protein</fullName>
    </recommendedName>
</protein>
<dbReference type="SUPFAM" id="SSF55961">
    <property type="entry name" value="Bet v1-like"/>
    <property type="match status" value="1"/>
</dbReference>
<dbReference type="InterPro" id="IPR013538">
    <property type="entry name" value="ASHA1/2-like_C"/>
</dbReference>
<dbReference type="CDD" id="cd08900">
    <property type="entry name" value="SRPBCC_CalC_Aha1-like_7"/>
    <property type="match status" value="1"/>
</dbReference>
<name>A0A3S5Y5H5_RHOH1</name>
<reference evidence="3" key="1">
    <citation type="journal article" date="2010" name="PLoS Genet.">
        <title>The genome of a pathogenic rhodococcus: cooptive virulence underpinned by key gene acquisitions.</title>
        <authorList>
            <person name="Letek M."/>
            <person name="Gonzalez P."/>
            <person name="Macarthur I."/>
            <person name="Rodriguez H."/>
            <person name="Freeman T.C."/>
            <person name="Valero-Rello A."/>
            <person name="Blanco M."/>
            <person name="Buckley T."/>
            <person name="Cherevach I."/>
            <person name="Fahey R."/>
            <person name="Hapeshi A."/>
            <person name="Holdstock J."/>
            <person name="Leadon D."/>
            <person name="Navas J."/>
            <person name="Ocampo A."/>
            <person name="Quail M.A."/>
            <person name="Sanders M."/>
            <person name="Scortti M.M."/>
            <person name="Prescott J.F."/>
            <person name="Fogarty U."/>
            <person name="Meijer W.G."/>
            <person name="Parkhill J."/>
            <person name="Bentley S.D."/>
            <person name="Vazquez-Boland J.A."/>
        </authorList>
    </citation>
    <scope>NUCLEOTIDE SEQUENCE [LARGE SCALE GENOMIC DNA]</scope>
    <source>
        <strain evidence="3 4">103S</strain>
    </source>
</reference>
<sequence length="157" mass="17081">MSTRSVTHSTFVVERVYDADPARVFHAFADPEAKSRWFTHPDEWVSDAGTMDFRVGGRETVSGGPKGGPLHSFSSIYQDIVLDERIVYTYDMHMDDIRTSVSLATIELFPSGTGTRLVMTEQGAFLDGYDDAGSREEGTKLLLDALGAALASEPAGA</sequence>
<dbReference type="EMBL" id="FN563149">
    <property type="protein sequence ID" value="CBH47803.1"/>
    <property type="molecule type" value="Genomic_DNA"/>
</dbReference>
<evidence type="ECO:0000259" key="2">
    <source>
        <dbReference type="Pfam" id="PF08327"/>
    </source>
</evidence>
<dbReference type="KEGG" id="req:REQ_17350"/>
<evidence type="ECO:0000313" key="3">
    <source>
        <dbReference type="EMBL" id="CBH47803.1"/>
    </source>
</evidence>
<dbReference type="RefSeq" id="WP_005514038.1">
    <property type="nucleotide sequence ID" value="NC_014659.1"/>
</dbReference>
<dbReference type="InterPro" id="IPR023393">
    <property type="entry name" value="START-like_dom_sf"/>
</dbReference>
<proteinExistence type="inferred from homology"/>
<feature type="domain" description="Activator of Hsp90 ATPase homologue 1/2-like C-terminal" evidence="2">
    <location>
        <begin position="18"/>
        <end position="150"/>
    </location>
</feature>
<evidence type="ECO:0000313" key="4">
    <source>
        <dbReference type="Proteomes" id="UP000006892"/>
    </source>
</evidence>
<dbReference type="Gene3D" id="3.30.530.20">
    <property type="match status" value="1"/>
</dbReference>
<organism evidence="3">
    <name type="scientific">Rhodococcus hoagii (strain 103S)</name>
    <name type="common">Rhodococcus equi</name>
    <dbReference type="NCBI Taxonomy" id="685727"/>
    <lineage>
        <taxon>Bacteria</taxon>
        <taxon>Bacillati</taxon>
        <taxon>Actinomycetota</taxon>
        <taxon>Actinomycetes</taxon>
        <taxon>Mycobacteriales</taxon>
        <taxon>Nocardiaceae</taxon>
        <taxon>Prescottella</taxon>
    </lineage>
</organism>
<gene>
    <name evidence="3" type="ordered locus">REQ_17350</name>
</gene>
<dbReference type="Pfam" id="PF08327">
    <property type="entry name" value="AHSA1"/>
    <property type="match status" value="1"/>
</dbReference>
<dbReference type="AlphaFoldDB" id="A0A3S5Y5H5"/>
<comment type="similarity">
    <text evidence="1">Belongs to the AHA1 family.</text>
</comment>
<evidence type="ECO:0000256" key="1">
    <source>
        <dbReference type="ARBA" id="ARBA00006817"/>
    </source>
</evidence>
<accession>A0A3S5Y5H5</accession>